<protein>
    <submittedName>
        <fullName evidence="3">Uncharacterized protein</fullName>
    </submittedName>
</protein>
<dbReference type="Proteomes" id="UP000054845">
    <property type="component" value="Unassembled WGS sequence"/>
</dbReference>
<feature type="compositionally biased region" description="Low complexity" evidence="1">
    <location>
        <begin position="932"/>
        <end position="947"/>
    </location>
</feature>
<feature type="region of interest" description="Disordered" evidence="1">
    <location>
        <begin position="931"/>
        <end position="982"/>
    </location>
</feature>
<dbReference type="STRING" id="401625.A0A0N7LA71"/>
<sequence>MHTRHSASAIVNALAISHPSASAESLIFPQIGAIPFTSTVVAARSNPYWTKSRHFFNSSQAQYPRDDLYAFELPMVQSNGSLWLLDAKHFFDNVYSIHPLSRRSATAGTAAGASSNTTLSGASTSSLAILAVGLGALIVALGLGGYVLIQYRKRRLARGTTKSKLNVSAPTLKFAPRHAVANGVDLKDISENQRRVIGTHTESPPPALPELPIAIVKNQMGEVPAHMRTARVNRVAIPSTLIRSLGDLPTLPRPVLDISSDAKSDREPGAQPFGEQNRADEGSYTPVLALAADLEKRESPEGGIAKDGIKLDLEDELDFEIERSMWLATTLQNAFSGRNTRSSPDMEAARQLSRTSVAASSALSPSRTSVIFQQITGHFDSSKPPVMSITSLAPSGDALPPMPSRSDKSLAPMAEAPFRPSIDSRTSRGGTTSTGSSVYMSAGESNRTFRHDSTPEALPPLPSLSTSQFGVRGTHQGNYARSAAGHNVSTTGLPMTKLPSLTSNGSSSMAHVPGAFRPLSLGLGKSSSSKSSLSLGAAIFSEARSSVWQGSNASGSEGSFVDASVTVVPTMRGVATIARSESDNSATLSSVETRPSEDISGSTTAHANTFYSTPPSSTHSASSDFDEENDLTGAVVTQATKSVAISKIAPSGGPRRVPVHAADPRKPLPLICEDPEPVTLSAKGPSAIIISNSDDARSSLDTRSRTSISAPRPSALPNMVPFMTPYHRAFFPDEPTEASAASSSSVDVNALQVHHSGEASASRSSFSSSISPPASPLLAQLGNEGFLPTSPANEKQSFGSSLVARLKRGRAPSTCPPPQTRESTNVAPSISKVLEQQARAQEEARLSSAPICTPKLSPKPDFSPANSSPYTREEWAVSTSDSPDARAAAVSFMLRPSIESLNRTRSQQRSSFSRHDTHMLERAGLGIDELAVSRSSVHSGRTSSTSRARPESEVNSTASPIMQPSKWEAEQETAGTQRPLPAISPSELSVSLAAEHPSTGRMSPLATFQSRFSDSLSRRPSLVAATPVSATSPNMTSSALSPRTATNGATWSSSPQQNIISRQSALLASPRSDYNADTISITSSCMTGGTDAIGEALEDAQHHRARLLQRVQQNAALDRKNASDSLALRNVATSMPPSQSSLSSRKPYHLSVAVSSSALPTNTLVAPLTPPLTPQDPLTTSTSASTMKPSGPPPVPSLPEPAHLHGSRASNSPATDWSSASGGGTKSKLRPLSLMATASVLDAASFNNFGMPASFPAGATSASSSSGSLSSQITSLPVAKRTGSRGGVLPVATDAASPSFFSNRSESSPRPPSTFFSRDDPNGPTAFASPTPSSTIGARSPTSSVAPVRSFPDSIQSVTA</sequence>
<feature type="compositionally biased region" description="Polar residues" evidence="1">
    <location>
        <begin position="1208"/>
        <end position="1220"/>
    </location>
</feature>
<feature type="region of interest" description="Disordered" evidence="1">
    <location>
        <begin position="690"/>
        <end position="719"/>
    </location>
</feature>
<feature type="region of interest" description="Disordered" evidence="1">
    <location>
        <begin position="1278"/>
        <end position="1360"/>
    </location>
</feature>
<reference evidence="3 4" key="1">
    <citation type="submission" date="2014-09" db="EMBL/GenBank/DDBJ databases">
        <authorList>
            <person name="Magalhaes I.L.F."/>
            <person name="Oliveira U."/>
            <person name="Santos F.R."/>
            <person name="Vidigal T.H.D.A."/>
            <person name="Brescovit A.D."/>
            <person name="Santos A.J."/>
        </authorList>
    </citation>
    <scope>NUCLEOTIDE SEQUENCE [LARGE SCALE GENOMIC DNA]</scope>
</reference>
<keyword evidence="4" id="KW-1185">Reference proteome</keyword>
<keyword evidence="2" id="KW-1133">Transmembrane helix</keyword>
<feature type="compositionally biased region" description="Pro residues" evidence="1">
    <location>
        <begin position="1190"/>
        <end position="1199"/>
    </location>
</feature>
<feature type="region of interest" description="Disordered" evidence="1">
    <location>
        <begin position="1023"/>
        <end position="1057"/>
    </location>
</feature>
<feature type="region of interest" description="Disordered" evidence="1">
    <location>
        <begin position="808"/>
        <end position="868"/>
    </location>
</feature>
<evidence type="ECO:0000313" key="4">
    <source>
        <dbReference type="Proteomes" id="UP000054845"/>
    </source>
</evidence>
<evidence type="ECO:0000313" key="3">
    <source>
        <dbReference type="EMBL" id="CEH15770.1"/>
    </source>
</evidence>
<dbReference type="OrthoDB" id="2553852at2759"/>
<feature type="compositionally biased region" description="Low complexity" evidence="1">
    <location>
        <begin position="1297"/>
        <end position="1316"/>
    </location>
</feature>
<feature type="compositionally biased region" description="Polar residues" evidence="1">
    <location>
        <begin position="583"/>
        <end position="611"/>
    </location>
</feature>
<evidence type="ECO:0000256" key="2">
    <source>
        <dbReference type="SAM" id="Phobius"/>
    </source>
</evidence>
<keyword evidence="2" id="KW-0812">Transmembrane</keyword>
<name>A0A0N7LA71_9BASI</name>
<accession>A0A0N7LA71</accession>
<feature type="region of interest" description="Disordered" evidence="1">
    <location>
        <begin position="417"/>
        <end position="440"/>
    </location>
</feature>
<feature type="region of interest" description="Disordered" evidence="1">
    <location>
        <begin position="580"/>
        <end position="626"/>
    </location>
</feature>
<keyword evidence="2" id="KW-0472">Membrane</keyword>
<feature type="region of interest" description="Disordered" evidence="1">
    <location>
        <begin position="256"/>
        <end position="282"/>
    </location>
</feature>
<feature type="compositionally biased region" description="Polar residues" evidence="1">
    <location>
        <begin position="953"/>
        <end position="962"/>
    </location>
</feature>
<feature type="transmembrane region" description="Helical" evidence="2">
    <location>
        <begin position="127"/>
        <end position="149"/>
    </location>
</feature>
<proteinExistence type="predicted"/>
<feature type="compositionally biased region" description="Polar residues" evidence="1">
    <location>
        <begin position="1028"/>
        <end position="1057"/>
    </location>
</feature>
<feature type="compositionally biased region" description="Low complexity" evidence="1">
    <location>
        <begin position="427"/>
        <end position="437"/>
    </location>
</feature>
<feature type="compositionally biased region" description="Polar residues" evidence="1">
    <location>
        <begin position="1328"/>
        <end position="1345"/>
    </location>
</feature>
<dbReference type="EMBL" id="CCYA01000272">
    <property type="protein sequence ID" value="CEH15770.1"/>
    <property type="molecule type" value="Genomic_DNA"/>
</dbReference>
<organism evidence="3 4">
    <name type="scientific">Ceraceosorus bombacis</name>
    <dbReference type="NCBI Taxonomy" id="401625"/>
    <lineage>
        <taxon>Eukaryota</taxon>
        <taxon>Fungi</taxon>
        <taxon>Dikarya</taxon>
        <taxon>Basidiomycota</taxon>
        <taxon>Ustilaginomycotina</taxon>
        <taxon>Exobasidiomycetes</taxon>
        <taxon>Ceraceosorales</taxon>
        <taxon>Ceraceosoraceae</taxon>
        <taxon>Ceraceosorus</taxon>
    </lineage>
</organism>
<feature type="region of interest" description="Disordered" evidence="1">
    <location>
        <begin position="1165"/>
        <end position="1228"/>
    </location>
</feature>
<feature type="compositionally biased region" description="Low complexity" evidence="1">
    <location>
        <begin position="612"/>
        <end position="623"/>
    </location>
</feature>
<evidence type="ECO:0000256" key="1">
    <source>
        <dbReference type="SAM" id="MobiDB-lite"/>
    </source>
</evidence>
<feature type="compositionally biased region" description="Basic and acidic residues" evidence="1">
    <location>
        <begin position="694"/>
        <end position="704"/>
    </location>
</feature>